<dbReference type="Proteomes" id="UP001221142">
    <property type="component" value="Unassembled WGS sequence"/>
</dbReference>
<reference evidence="2" key="1">
    <citation type="submission" date="2023-03" db="EMBL/GenBank/DDBJ databases">
        <title>Massive genome expansion in bonnet fungi (Mycena s.s.) driven by repeated elements and novel gene families across ecological guilds.</title>
        <authorList>
            <consortium name="Lawrence Berkeley National Laboratory"/>
            <person name="Harder C.B."/>
            <person name="Miyauchi S."/>
            <person name="Viragh M."/>
            <person name="Kuo A."/>
            <person name="Thoen E."/>
            <person name="Andreopoulos B."/>
            <person name="Lu D."/>
            <person name="Skrede I."/>
            <person name="Drula E."/>
            <person name="Henrissat B."/>
            <person name="Morin E."/>
            <person name="Kohler A."/>
            <person name="Barry K."/>
            <person name="LaButti K."/>
            <person name="Morin E."/>
            <person name="Salamov A."/>
            <person name="Lipzen A."/>
            <person name="Mereny Z."/>
            <person name="Hegedus B."/>
            <person name="Baldrian P."/>
            <person name="Stursova M."/>
            <person name="Weitz H."/>
            <person name="Taylor A."/>
            <person name="Grigoriev I.V."/>
            <person name="Nagy L.G."/>
            <person name="Martin F."/>
            <person name="Kauserud H."/>
        </authorList>
    </citation>
    <scope>NUCLEOTIDE SEQUENCE</scope>
    <source>
        <strain evidence="2">9284</strain>
    </source>
</reference>
<dbReference type="Gene3D" id="3.30.710.10">
    <property type="entry name" value="Potassium Channel Kv1.1, Chain A"/>
    <property type="match status" value="1"/>
</dbReference>
<name>A0AAD7AY90_9AGAR</name>
<dbReference type="InterPro" id="IPR011333">
    <property type="entry name" value="SKP1/BTB/POZ_sf"/>
</dbReference>
<evidence type="ECO:0000259" key="1">
    <source>
        <dbReference type="PROSITE" id="PS50097"/>
    </source>
</evidence>
<sequence>MQVENTPHRAPELWFEDGNIVIQAENSQFRVHRGILAACSPVFQDMLSFPQPPDSDLVDGCPIVRLPDSAEEVDVFLKALFQPNYFMPFPAKTEYAIIRGCLRLGNKYGVDHLRIRALVHLSSRYRTSLAEWDAVSYESVFRSSGQTPRPLSEIASWPKVTAFADGISLIQLAREVGALWLLPTAFYRLASGWGNNLPEPGRDLLFERIQTNLESPDLVAFVTGYGLQSQAAAADMLLAIFLRPVNVPGCPSTESCTRLRIMAANFSREFLGMCPADPLKIEMWRIMLKEENTRLEFCSVCGAALQEVHKAARQAFWDKLPSMYGLPPWEELEKMKVEAIDTDWVS</sequence>
<dbReference type="Pfam" id="PF00651">
    <property type="entry name" value="BTB"/>
    <property type="match status" value="1"/>
</dbReference>
<comment type="caution">
    <text evidence="2">The sequence shown here is derived from an EMBL/GenBank/DDBJ whole genome shotgun (WGS) entry which is preliminary data.</text>
</comment>
<dbReference type="AlphaFoldDB" id="A0AAD7AY90"/>
<accession>A0AAD7AY90</accession>
<keyword evidence="3" id="KW-1185">Reference proteome</keyword>
<dbReference type="CDD" id="cd18186">
    <property type="entry name" value="BTB_POZ_ZBTB_KLHL-like"/>
    <property type="match status" value="1"/>
</dbReference>
<evidence type="ECO:0000313" key="2">
    <source>
        <dbReference type="EMBL" id="KAJ7604133.1"/>
    </source>
</evidence>
<dbReference type="PROSITE" id="PS50097">
    <property type="entry name" value="BTB"/>
    <property type="match status" value="1"/>
</dbReference>
<dbReference type="SMART" id="SM00225">
    <property type="entry name" value="BTB"/>
    <property type="match status" value="1"/>
</dbReference>
<dbReference type="SUPFAM" id="SSF54695">
    <property type="entry name" value="POZ domain"/>
    <property type="match status" value="1"/>
</dbReference>
<protein>
    <recommendedName>
        <fullName evidence="1">BTB domain-containing protein</fullName>
    </recommendedName>
</protein>
<proteinExistence type="predicted"/>
<organism evidence="2 3">
    <name type="scientific">Roridomyces roridus</name>
    <dbReference type="NCBI Taxonomy" id="1738132"/>
    <lineage>
        <taxon>Eukaryota</taxon>
        <taxon>Fungi</taxon>
        <taxon>Dikarya</taxon>
        <taxon>Basidiomycota</taxon>
        <taxon>Agaricomycotina</taxon>
        <taxon>Agaricomycetes</taxon>
        <taxon>Agaricomycetidae</taxon>
        <taxon>Agaricales</taxon>
        <taxon>Marasmiineae</taxon>
        <taxon>Mycenaceae</taxon>
        <taxon>Roridomyces</taxon>
    </lineage>
</organism>
<dbReference type="InterPro" id="IPR000210">
    <property type="entry name" value="BTB/POZ_dom"/>
</dbReference>
<evidence type="ECO:0000313" key="3">
    <source>
        <dbReference type="Proteomes" id="UP001221142"/>
    </source>
</evidence>
<gene>
    <name evidence="2" type="ORF">FB45DRAFT_851340</name>
</gene>
<feature type="domain" description="BTB" evidence="1">
    <location>
        <begin position="18"/>
        <end position="89"/>
    </location>
</feature>
<dbReference type="EMBL" id="JARKIF010000115">
    <property type="protein sequence ID" value="KAJ7604133.1"/>
    <property type="molecule type" value="Genomic_DNA"/>
</dbReference>